<evidence type="ECO:0000313" key="3">
    <source>
        <dbReference type="Proteomes" id="UP000067399"/>
    </source>
</evidence>
<dbReference type="RefSeq" id="WP_066044660.1">
    <property type="nucleotide sequence ID" value="NZ_AP013042.1"/>
</dbReference>
<reference evidence="2 3" key="2">
    <citation type="journal article" date="2016" name="ISME J.">
        <title>Heterogeneous composition of key metabolic gene clusters in a vent mussel symbiont population.</title>
        <authorList>
            <person name="Ikuta T."/>
            <person name="Takaki Y."/>
            <person name="Nagai Y."/>
            <person name="Shimamura S."/>
            <person name="Tsuda M."/>
            <person name="Kawagucci S."/>
            <person name="Aoki Y."/>
            <person name="Inoue K."/>
            <person name="Teruya M."/>
            <person name="Satou K."/>
            <person name="Teruya K."/>
            <person name="Shimoji M."/>
            <person name="Tamotsu H."/>
            <person name="Hirano T."/>
            <person name="Maruyama T."/>
            <person name="Yoshida T."/>
        </authorList>
    </citation>
    <scope>NUCLEOTIDE SEQUENCE [LARGE SCALE GENOMIC DNA]</scope>
    <source>
        <strain evidence="2 3">Myojin Knoll</strain>
    </source>
</reference>
<keyword evidence="1" id="KW-0812">Transmembrane</keyword>
<reference evidence="2 3" key="1">
    <citation type="journal article" date="2000" name="Mar. Ecol. Prog. Ser.">
        <title>Phylogenetic characterization of endosymbionts in three hydrothermal vent mussels: influence on host distributions.</title>
        <authorList>
            <person name="Fujiwara Y."/>
            <person name="Takai K."/>
            <person name="Uematsu K."/>
            <person name="Tsuchida S."/>
            <person name="Hunt J.C."/>
            <person name="Hashimoto J."/>
        </authorList>
    </citation>
    <scope>NUCLEOTIDE SEQUENCE [LARGE SCALE GENOMIC DNA]</scope>
    <source>
        <strain evidence="2 3">Myojin Knoll</strain>
    </source>
</reference>
<protein>
    <submittedName>
        <fullName evidence="2">Uncharacterized protein</fullName>
    </submittedName>
</protein>
<keyword evidence="3" id="KW-1185">Reference proteome</keyword>
<accession>A0A0N7KBG4</accession>
<sequence length="507" mass="59789">MSESKGECIFYRGEKIEIDKNGRVPIEGQQYLVINSLTECRDRFEKTKDEGFKFLDSISISKKNLDERCVFERCVFNFEISLTDDDFTSSGLFIFCNNIFLKEVTIKRSYLISGEFDKTTSIYSREQFNEKPNIPNFAFWNTKFEDECLIEFDHKENDLSFIFNWCHFSKKLKIRNSEHRAQLPGGTDFEKYEIVQETKLHLNKLHLIDCSANDGVYLRIGFVSVKDFVLSNLKLPQNAELNIGDCHFENFKLTNFRNIGKFRLYKINILNISHDYFENTYQKDETSDNKKFQIDNTSIGKTDFQSVNIGSFNEVVIFDNIFTEIDYTNLIWGDKDIGVEQTTGDENELEKKQDTYRILKNVASRNNDQPQAIKFFAKEMDYHYQIVKNNQEYSLSDRATLRFNKYTNDFALDLFLPLKWLLFFSIFLYIFLLYLLPISDLSVNVLDDLSKFFARFFIFLNPSHKVKDVFGGDWSGLTYAIDFIFRIIEGLLVYQTIQAFRKYSRKL</sequence>
<dbReference type="KEGG" id="ebh:BSEPE_0952"/>
<dbReference type="OrthoDB" id="1122808at2"/>
<dbReference type="STRING" id="1303921.BSEPE_0952"/>
<dbReference type="Proteomes" id="UP000067399">
    <property type="component" value="Chromosome"/>
</dbReference>
<evidence type="ECO:0000313" key="2">
    <source>
        <dbReference type="EMBL" id="BAS67943.1"/>
    </source>
</evidence>
<proteinExistence type="predicted"/>
<dbReference type="EMBL" id="AP013042">
    <property type="protein sequence ID" value="BAS67943.1"/>
    <property type="molecule type" value="Genomic_DNA"/>
</dbReference>
<keyword evidence="1" id="KW-1133">Transmembrane helix</keyword>
<keyword evidence="1" id="KW-0472">Membrane</keyword>
<feature type="transmembrane region" description="Helical" evidence="1">
    <location>
        <begin position="420"/>
        <end position="439"/>
    </location>
</feature>
<evidence type="ECO:0000256" key="1">
    <source>
        <dbReference type="SAM" id="Phobius"/>
    </source>
</evidence>
<gene>
    <name evidence="2" type="ORF">BSEPE_0952</name>
</gene>
<dbReference type="AlphaFoldDB" id="A0A0N7KBG4"/>
<organism evidence="2 3">
    <name type="scientific">endosymbiont of Bathymodiolus septemdierum str. Myojin knoll</name>
    <dbReference type="NCBI Taxonomy" id="1303921"/>
    <lineage>
        <taxon>Bacteria</taxon>
        <taxon>Pseudomonadati</taxon>
        <taxon>Pseudomonadota</taxon>
        <taxon>Gammaproteobacteria</taxon>
        <taxon>sulfur-oxidizing symbionts</taxon>
    </lineage>
</organism>
<name>A0A0N7KBG4_9GAMM</name>